<organism evidence="3 4">
    <name type="scientific">Flavobacterium cerinum</name>
    <dbReference type="NCBI Taxonomy" id="2502784"/>
    <lineage>
        <taxon>Bacteria</taxon>
        <taxon>Pseudomonadati</taxon>
        <taxon>Bacteroidota</taxon>
        <taxon>Flavobacteriia</taxon>
        <taxon>Flavobacteriales</taxon>
        <taxon>Flavobacteriaceae</taxon>
        <taxon>Flavobacterium</taxon>
    </lineage>
</organism>
<dbReference type="PROSITE" id="PS50042">
    <property type="entry name" value="CNMP_BINDING_3"/>
    <property type="match status" value="1"/>
</dbReference>
<keyword evidence="4" id="KW-1185">Reference proteome</keyword>
<dbReference type="Pfam" id="PF19919">
    <property type="entry name" value="bpX3"/>
    <property type="match status" value="1"/>
</dbReference>
<evidence type="ECO:0000256" key="1">
    <source>
        <dbReference type="SAM" id="Phobius"/>
    </source>
</evidence>
<feature type="domain" description="Cyclic nucleotide-binding" evidence="2">
    <location>
        <begin position="358"/>
        <end position="382"/>
    </location>
</feature>
<gene>
    <name evidence="3" type="ORF">NOX80_14940</name>
</gene>
<keyword evidence="1" id="KW-1133">Transmembrane helix</keyword>
<feature type="transmembrane region" description="Helical" evidence="1">
    <location>
        <begin position="252"/>
        <end position="269"/>
    </location>
</feature>
<dbReference type="InterPro" id="IPR011990">
    <property type="entry name" value="TPR-like_helical_dom_sf"/>
</dbReference>
<feature type="transmembrane region" description="Helical" evidence="1">
    <location>
        <begin position="275"/>
        <end position="293"/>
    </location>
</feature>
<sequence length="570" mass="65377">MEFKLKPFHKNCYPKQGILIKGSDAELWLQEIYYTLGIKPENTRIYPLPGKKPNELFGCLVVPQQNVKMTDIGKNSHMQCVHNKLFIPENAIVFPELIEAEWTKQFSADGYVMHPEIGLIELDQEVDWNLLLEMPKEATVVMNKPSGGVLIPKTIRSYSIETDQEKLAEAIEEQAGTPDAKNVPFNMDKIMKGNQREIDKLLAYLEKHPDQALSLGIPIDITGSGRGIGNGSYVFRKGIGSTFKMDPDVRKFLYLLGAIVGLLLIIGLFSGESEAGSNTFFIFFIILLARFIYSFLGKNETNNDNFGGNVVISNDKFEILRNRYEKLAEEHIKRKEYKKAAGIYLQLLKNHFKAAQVLEDGGYYGEAGAIYLKHCKDKPRAADCFEKGKLYKQAIEIYKELGEMEKVADLYALLKQEKEANRYYEMVADDYIKKKQYVRASLIYRKKMNQPLKGQTMLLEGWHQKLSAGDCLSNYFSNIEDKELLTVEIKRFYKEELKADRNWEFLGVIKKEFDKHDALQEPVRAIAYEIIAGCIDINPWMTTELVGFNPNNKSLSRDIIKFRNSKKKRN</sequence>
<keyword evidence="1" id="KW-0472">Membrane</keyword>
<dbReference type="Gene3D" id="1.25.40.10">
    <property type="entry name" value="Tetratricopeptide repeat domain"/>
    <property type="match status" value="1"/>
</dbReference>
<reference evidence="3" key="1">
    <citation type="submission" date="2022-07" db="EMBL/GenBank/DDBJ databases">
        <title>Isolation, identification, and degradation of a PFOSA degrading strain from sewage treatment plant.</title>
        <authorList>
            <person name="Zhang L."/>
            <person name="Huo Y."/>
        </authorList>
    </citation>
    <scope>NUCLEOTIDE SEQUENCE</scope>
    <source>
        <strain evidence="3">C1</strain>
    </source>
</reference>
<protein>
    <recommendedName>
        <fullName evidence="2">Cyclic nucleotide-binding domain-containing protein</fullName>
    </recommendedName>
</protein>
<evidence type="ECO:0000259" key="2">
    <source>
        <dbReference type="PROSITE" id="PS50042"/>
    </source>
</evidence>
<dbReference type="Proteomes" id="UP001059844">
    <property type="component" value="Chromosome"/>
</dbReference>
<proteinExistence type="predicted"/>
<keyword evidence="1" id="KW-0812">Transmembrane</keyword>
<evidence type="ECO:0000313" key="4">
    <source>
        <dbReference type="Proteomes" id="UP001059844"/>
    </source>
</evidence>
<dbReference type="SUPFAM" id="SSF48452">
    <property type="entry name" value="TPR-like"/>
    <property type="match status" value="1"/>
</dbReference>
<accession>A0ABY5IT23</accession>
<dbReference type="RefSeq" id="WP_256550598.1">
    <property type="nucleotide sequence ID" value="NZ_CP101751.1"/>
</dbReference>
<dbReference type="InterPro" id="IPR045551">
    <property type="entry name" value="bpX3"/>
</dbReference>
<dbReference type="InterPro" id="IPR000595">
    <property type="entry name" value="cNMP-bd_dom"/>
</dbReference>
<evidence type="ECO:0000313" key="3">
    <source>
        <dbReference type="EMBL" id="UUC44913.1"/>
    </source>
</evidence>
<name>A0ABY5IT23_9FLAO</name>
<dbReference type="EMBL" id="CP101751">
    <property type="protein sequence ID" value="UUC44913.1"/>
    <property type="molecule type" value="Genomic_DNA"/>
</dbReference>